<dbReference type="HOGENOM" id="CLU_033661_3_0_1"/>
<dbReference type="FunFam" id="1.10.10.10:FF:000116">
    <property type="entry name" value="DNA-directed RNA polymerase III subunit RPC6"/>
    <property type="match status" value="1"/>
</dbReference>
<evidence type="ECO:0000256" key="2">
    <source>
        <dbReference type="ARBA" id="ARBA00011038"/>
    </source>
</evidence>
<reference evidence="8" key="1">
    <citation type="journal article" date="2014" name="Proc. Natl. Acad. Sci. U.S.A.">
        <title>Extensive sampling of basidiomycete genomes demonstrates inadequacy of the white-rot/brown-rot paradigm for wood decay fungi.</title>
        <authorList>
            <person name="Riley R."/>
            <person name="Salamov A.A."/>
            <person name="Brown D.W."/>
            <person name="Nagy L.G."/>
            <person name="Floudas D."/>
            <person name="Held B.W."/>
            <person name="Levasseur A."/>
            <person name="Lombard V."/>
            <person name="Morin E."/>
            <person name="Otillar R."/>
            <person name="Lindquist E.A."/>
            <person name="Sun H."/>
            <person name="LaButti K.M."/>
            <person name="Schmutz J."/>
            <person name="Jabbour D."/>
            <person name="Luo H."/>
            <person name="Baker S.E."/>
            <person name="Pisabarro A.G."/>
            <person name="Walton J.D."/>
            <person name="Blanchette R.A."/>
            <person name="Henrissat B."/>
            <person name="Martin F."/>
            <person name="Cullen D."/>
            <person name="Hibbett D.S."/>
            <person name="Grigoriev I.V."/>
        </authorList>
    </citation>
    <scope>NUCLEOTIDE SEQUENCE [LARGE SCALE GENOMIC DNA]</scope>
    <source>
        <strain evidence="8">MUCL 33604</strain>
    </source>
</reference>
<proteinExistence type="inferred from homology"/>
<comment type="subcellular location">
    <subcellularLocation>
        <location evidence="1">Nucleus</location>
    </subcellularLocation>
</comment>
<dbReference type="InterPro" id="IPR007832">
    <property type="entry name" value="RNA_pol_Rpc34"/>
</dbReference>
<feature type="compositionally biased region" description="Basic and acidic residues" evidence="6">
    <location>
        <begin position="296"/>
        <end position="315"/>
    </location>
</feature>
<evidence type="ECO:0000313" key="8">
    <source>
        <dbReference type="Proteomes" id="UP000027265"/>
    </source>
</evidence>
<dbReference type="AlphaFoldDB" id="A0A067PW22"/>
<dbReference type="SUPFAM" id="SSF46785">
    <property type="entry name" value="Winged helix' DNA-binding domain"/>
    <property type="match status" value="1"/>
</dbReference>
<dbReference type="EMBL" id="KL197728">
    <property type="protein sequence ID" value="KDQ54551.1"/>
    <property type="molecule type" value="Genomic_DNA"/>
</dbReference>
<sequence length="489" mass="55158">MSRKLSALERRIHQTALAKSEKTLTQRELDDLAPDPSTRLAAVNFLLGSGMFTMLSSTRGSISYRALLQSEVEVKRSLSSDEVMVLGQIQGAGNQGIWTKHIKSKTGLHQTVVDKCLKLLVQKQLVKATSDVRHKARKIYILFHLEPSVELTGGPWYTDHELDTEFIKLLCRACLSIVKEHSFPKIHHGEEEQRRALYPPSHPPLYPSSVQVHALLNKSKITDTELTVEHVEMLLKVLVLDGEIEMIPTFGATLWQSCSDTMEDDGDNEKSRGKRKRKRDEGDEESLQRRKKKKREREQDETDSHAANEGGDTKSKSQSKYKRKKHHRGRSDDSDSGSESESSSESGERGRRKRVNKVESSRDDSSDEREETRRKEKKSKKCRGKKHWSSSSESSLSSESGSESDIPVKSSSRPRRPTEAAPDSLDVGDTPSIHVYRAVRQERWTLGLNEAPCGRCPTFEFCKDGGPVNPSECVYYDRWLGAGSARDNV</sequence>
<dbReference type="Gene3D" id="1.10.10.10">
    <property type="entry name" value="Winged helix-like DNA-binding domain superfamily/Winged helix DNA-binding domain"/>
    <property type="match status" value="1"/>
</dbReference>
<keyword evidence="5" id="KW-0539">Nucleus</keyword>
<dbReference type="InterPro" id="IPR036390">
    <property type="entry name" value="WH_DNA-bd_sf"/>
</dbReference>
<dbReference type="Pfam" id="PF05158">
    <property type="entry name" value="RNA_pol_Rpc34"/>
    <property type="match status" value="2"/>
</dbReference>
<gene>
    <name evidence="7" type="ORF">JAAARDRAFT_38229</name>
</gene>
<comment type="similarity">
    <text evidence="2">Belongs to the eukaryotic RPC34/RPC39 RNA polymerase subunit family.</text>
</comment>
<evidence type="ECO:0008006" key="9">
    <source>
        <dbReference type="Google" id="ProtNLM"/>
    </source>
</evidence>
<name>A0A067PW22_9AGAM</name>
<dbReference type="GO" id="GO:0005654">
    <property type="term" value="C:nucleoplasm"/>
    <property type="evidence" value="ECO:0007669"/>
    <property type="project" value="UniProtKB-ARBA"/>
</dbReference>
<dbReference type="PANTHER" id="PTHR12780">
    <property type="entry name" value="RNA POLYMERASE III DNA DIRECTED , 39KD SUBUNIT-RELATED"/>
    <property type="match status" value="1"/>
</dbReference>
<keyword evidence="3" id="KW-0240">DNA-directed RNA polymerase</keyword>
<organism evidence="7 8">
    <name type="scientific">Jaapia argillacea MUCL 33604</name>
    <dbReference type="NCBI Taxonomy" id="933084"/>
    <lineage>
        <taxon>Eukaryota</taxon>
        <taxon>Fungi</taxon>
        <taxon>Dikarya</taxon>
        <taxon>Basidiomycota</taxon>
        <taxon>Agaricomycotina</taxon>
        <taxon>Agaricomycetes</taxon>
        <taxon>Agaricomycetidae</taxon>
        <taxon>Jaapiales</taxon>
        <taxon>Jaapiaceae</taxon>
        <taxon>Jaapia</taxon>
    </lineage>
</organism>
<evidence type="ECO:0000256" key="3">
    <source>
        <dbReference type="ARBA" id="ARBA00022478"/>
    </source>
</evidence>
<dbReference type="InterPro" id="IPR036388">
    <property type="entry name" value="WH-like_DNA-bd_sf"/>
</dbReference>
<dbReference type="InterPro" id="IPR016049">
    <property type="entry name" value="RNA_pol_Rpc34-like"/>
</dbReference>
<dbReference type="GO" id="GO:0005737">
    <property type="term" value="C:cytoplasm"/>
    <property type="evidence" value="ECO:0007669"/>
    <property type="project" value="UniProtKB-ARBA"/>
</dbReference>
<feature type="region of interest" description="Disordered" evidence="6">
    <location>
        <begin position="261"/>
        <end position="430"/>
    </location>
</feature>
<evidence type="ECO:0000256" key="4">
    <source>
        <dbReference type="ARBA" id="ARBA00023163"/>
    </source>
</evidence>
<dbReference type="OrthoDB" id="613763at2759"/>
<feature type="compositionally biased region" description="Basic residues" evidence="6">
    <location>
        <begin position="375"/>
        <end position="388"/>
    </location>
</feature>
<dbReference type="InParanoid" id="A0A067PW22"/>
<keyword evidence="4" id="KW-0804">Transcription</keyword>
<evidence type="ECO:0000256" key="6">
    <source>
        <dbReference type="SAM" id="MobiDB-lite"/>
    </source>
</evidence>
<dbReference type="GO" id="GO:0006383">
    <property type="term" value="P:transcription by RNA polymerase III"/>
    <property type="evidence" value="ECO:0007669"/>
    <property type="project" value="InterPro"/>
</dbReference>
<dbReference type="Proteomes" id="UP000027265">
    <property type="component" value="Unassembled WGS sequence"/>
</dbReference>
<feature type="compositionally biased region" description="Low complexity" evidence="6">
    <location>
        <begin position="389"/>
        <end position="404"/>
    </location>
</feature>
<evidence type="ECO:0000256" key="1">
    <source>
        <dbReference type="ARBA" id="ARBA00004123"/>
    </source>
</evidence>
<keyword evidence="8" id="KW-1185">Reference proteome</keyword>
<feature type="compositionally biased region" description="Basic residues" evidence="6">
    <location>
        <begin position="317"/>
        <end position="329"/>
    </location>
</feature>
<dbReference type="GO" id="GO:0005666">
    <property type="term" value="C:RNA polymerase III complex"/>
    <property type="evidence" value="ECO:0007669"/>
    <property type="project" value="InterPro"/>
</dbReference>
<evidence type="ECO:0000313" key="7">
    <source>
        <dbReference type="EMBL" id="KDQ54551.1"/>
    </source>
</evidence>
<evidence type="ECO:0000256" key="5">
    <source>
        <dbReference type="ARBA" id="ARBA00023242"/>
    </source>
</evidence>
<accession>A0A067PW22</accession>
<feature type="compositionally biased region" description="Basic and acidic residues" evidence="6">
    <location>
        <begin position="356"/>
        <end position="374"/>
    </location>
</feature>
<dbReference type="STRING" id="933084.A0A067PW22"/>
<protein>
    <recommendedName>
        <fullName evidence="9">DNA-directed RNA polymerase III subunit RPC6</fullName>
    </recommendedName>
</protein>
<dbReference type="FunCoup" id="A0A067PW22">
    <property type="interactions" value="443"/>
</dbReference>